<dbReference type="Proteomes" id="UP000711614">
    <property type="component" value="Unassembled WGS sequence"/>
</dbReference>
<evidence type="ECO:0000313" key="2">
    <source>
        <dbReference type="Proteomes" id="UP000711614"/>
    </source>
</evidence>
<dbReference type="RefSeq" id="WP_209682112.1">
    <property type="nucleotide sequence ID" value="NZ_JAGIOI010000001.1"/>
</dbReference>
<accession>A0ABS4Z006</accession>
<reference evidence="1 2" key="1">
    <citation type="submission" date="2021-03" db="EMBL/GenBank/DDBJ databases">
        <title>Sequencing the genomes of 1000 actinobacteria strains.</title>
        <authorList>
            <person name="Klenk H.-P."/>
        </authorList>
    </citation>
    <scope>NUCLEOTIDE SEQUENCE [LARGE SCALE GENOMIC DNA]</scope>
    <source>
        <strain evidence="1 2">DSM 16005</strain>
    </source>
</reference>
<name>A0ABS4Z006_9MICC</name>
<organism evidence="1 2">
    <name type="scientific">Arthrobacter stackebrandtii</name>
    <dbReference type="NCBI Taxonomy" id="272161"/>
    <lineage>
        <taxon>Bacteria</taxon>
        <taxon>Bacillati</taxon>
        <taxon>Actinomycetota</taxon>
        <taxon>Actinomycetes</taxon>
        <taxon>Micrococcales</taxon>
        <taxon>Micrococcaceae</taxon>
        <taxon>Arthrobacter</taxon>
    </lineage>
</organism>
<evidence type="ECO:0000313" key="1">
    <source>
        <dbReference type="EMBL" id="MBP2414336.1"/>
    </source>
</evidence>
<protein>
    <submittedName>
        <fullName evidence="1">Uncharacterized protein</fullName>
    </submittedName>
</protein>
<proteinExistence type="predicted"/>
<gene>
    <name evidence="1" type="ORF">JOF48_003135</name>
</gene>
<comment type="caution">
    <text evidence="1">The sequence shown here is derived from an EMBL/GenBank/DDBJ whole genome shotgun (WGS) entry which is preliminary data.</text>
</comment>
<sequence>MEEISWERATAYRQGGRGRENVLSAEVLMALDYLPRQHFLGAVLSAAHGADASRQLFVSEVERAEMDFLPGDMALSSEDWGGRPAFTQPDALVTCPSSFLLVEAKRIRSSSFQPKQLAQELLAAMMHAGGRKPLILLLGVTPRVLVRGGGRMTIHEAVSSQLGTVLAESGNTRWGSAELIGMLDEVFCWISWDEVKDVVRRQTDSFTSSDPAATASVRRLAASINHSIAWHS</sequence>
<dbReference type="EMBL" id="JAGIOI010000001">
    <property type="protein sequence ID" value="MBP2414336.1"/>
    <property type="molecule type" value="Genomic_DNA"/>
</dbReference>
<keyword evidence="2" id="KW-1185">Reference proteome</keyword>